<dbReference type="InterPro" id="IPR047817">
    <property type="entry name" value="ABC2_TM_bact-type"/>
</dbReference>
<feature type="transmembrane region" description="Helical" evidence="12">
    <location>
        <begin position="27"/>
        <end position="50"/>
    </location>
</feature>
<dbReference type="PANTHER" id="PTHR43229">
    <property type="entry name" value="NODULATION PROTEIN J"/>
    <property type="match status" value="1"/>
</dbReference>
<name>A0A809RKA3_9PROT</name>
<dbReference type="PANTHER" id="PTHR43229:SF2">
    <property type="entry name" value="NODULATION PROTEIN J"/>
    <property type="match status" value="1"/>
</dbReference>
<evidence type="ECO:0000313" key="14">
    <source>
        <dbReference type="EMBL" id="BBP02389.1"/>
    </source>
</evidence>
<gene>
    <name evidence="14" type="ORF">SFSGTM_30970</name>
</gene>
<keyword evidence="8 12" id="KW-0812">Transmembrane</keyword>
<dbReference type="PIRSF" id="PIRSF006648">
    <property type="entry name" value="DrrB"/>
    <property type="match status" value="1"/>
</dbReference>
<dbReference type="GO" id="GO:0140359">
    <property type="term" value="F:ABC-type transporter activity"/>
    <property type="evidence" value="ECO:0007669"/>
    <property type="project" value="InterPro"/>
</dbReference>
<keyword evidence="9 12" id="KW-1133">Transmembrane helix</keyword>
<evidence type="ECO:0000256" key="7">
    <source>
        <dbReference type="ARBA" id="ARBA00022519"/>
    </source>
</evidence>
<dbReference type="PRINTS" id="PR00164">
    <property type="entry name" value="ABC2TRNSPORT"/>
</dbReference>
<evidence type="ECO:0000256" key="2">
    <source>
        <dbReference type="ARBA" id="ARBA00008394"/>
    </source>
</evidence>
<evidence type="ECO:0000256" key="4">
    <source>
        <dbReference type="ARBA" id="ARBA00022448"/>
    </source>
</evidence>
<evidence type="ECO:0000256" key="8">
    <source>
        <dbReference type="ARBA" id="ARBA00022692"/>
    </source>
</evidence>
<reference evidence="15" key="1">
    <citation type="submission" date="2019-11" db="EMBL/GenBank/DDBJ databases">
        <title>Isolation and characterization of a novel species in the genus Sulfuriferula.</title>
        <authorList>
            <person name="Mochizuki J."/>
            <person name="Kojima H."/>
            <person name="Fukui M."/>
        </authorList>
    </citation>
    <scope>NUCLEOTIDE SEQUENCE [LARGE SCALE GENOMIC DNA]</scope>
    <source>
        <strain evidence="15">SGTM</strain>
    </source>
</reference>
<evidence type="ECO:0000256" key="1">
    <source>
        <dbReference type="ARBA" id="ARBA00004429"/>
    </source>
</evidence>
<dbReference type="InterPro" id="IPR013525">
    <property type="entry name" value="ABC2_TM"/>
</dbReference>
<feature type="transmembrane region" description="Helical" evidence="12">
    <location>
        <begin position="62"/>
        <end position="81"/>
    </location>
</feature>
<dbReference type="AlphaFoldDB" id="A0A809RKA3"/>
<dbReference type="GO" id="GO:0043190">
    <property type="term" value="C:ATP-binding cassette (ABC) transporter complex"/>
    <property type="evidence" value="ECO:0007669"/>
    <property type="project" value="InterPro"/>
</dbReference>
<dbReference type="GO" id="GO:0015772">
    <property type="term" value="P:oligosaccharide transport"/>
    <property type="evidence" value="ECO:0007669"/>
    <property type="project" value="InterPro"/>
</dbReference>
<evidence type="ECO:0000256" key="10">
    <source>
        <dbReference type="ARBA" id="ARBA00023136"/>
    </source>
</evidence>
<keyword evidence="6 12" id="KW-1003">Cell membrane</keyword>
<dbReference type="KEGG" id="sniv:SFSGTM_30970"/>
<organism evidence="14 15">
    <name type="scientific">Sulfuriferula nivalis</name>
    <dbReference type="NCBI Taxonomy" id="2675298"/>
    <lineage>
        <taxon>Bacteria</taxon>
        <taxon>Pseudomonadati</taxon>
        <taxon>Pseudomonadota</taxon>
        <taxon>Betaproteobacteria</taxon>
        <taxon>Nitrosomonadales</taxon>
        <taxon>Sulfuricellaceae</taxon>
        <taxon>Sulfuriferula</taxon>
    </lineage>
</organism>
<feature type="transmembrane region" description="Helical" evidence="12">
    <location>
        <begin position="175"/>
        <end position="195"/>
    </location>
</feature>
<feature type="transmembrane region" description="Helical" evidence="12">
    <location>
        <begin position="144"/>
        <end position="169"/>
    </location>
</feature>
<protein>
    <recommendedName>
        <fullName evidence="12">Transport permease protein</fullName>
    </recommendedName>
</protein>
<evidence type="ECO:0000313" key="15">
    <source>
        <dbReference type="Proteomes" id="UP000463939"/>
    </source>
</evidence>
<evidence type="ECO:0000256" key="3">
    <source>
        <dbReference type="ARBA" id="ARBA00011350"/>
    </source>
</evidence>
<keyword evidence="7" id="KW-0997">Cell inner membrane</keyword>
<accession>A0A809RKA3</accession>
<comment type="similarity">
    <text evidence="2">Belongs to the ABC-2 integral membrane protein family. Lipooligosaccharide exporter (TC 3.A.1.102) subfamily.</text>
</comment>
<evidence type="ECO:0000256" key="12">
    <source>
        <dbReference type="RuleBase" id="RU361157"/>
    </source>
</evidence>
<keyword evidence="15" id="KW-1185">Reference proteome</keyword>
<sequence>MNYFTHPQFSWRFIPVWRRNFLVWKKLAGSSILGNLADPMFYMLGFGYGLGSLIPQVGGASYMTFLAAGTICYSTMNSATFEVLYSGFSRMHVQKTWEAILNAPLTLDDVMLAELTWGASKSLLSGIAILAVIWALGLQQSWMLSLWVMPVVILIGLTFSAMGLVMTAVSPSYDFFMYYFTLVITPMVLLCGVFYPVERMPEILQNVAAVLPLSHAIDLVRPLILGHVPAAIFTHVAALLAWTTVSYWLAVGLTRRRILK</sequence>
<dbReference type="PROSITE" id="PS51012">
    <property type="entry name" value="ABC_TM2"/>
    <property type="match status" value="1"/>
</dbReference>
<dbReference type="RefSeq" id="WP_162086028.1">
    <property type="nucleotide sequence ID" value="NZ_AP021881.1"/>
</dbReference>
<evidence type="ECO:0000256" key="9">
    <source>
        <dbReference type="ARBA" id="ARBA00022989"/>
    </source>
</evidence>
<comment type="function">
    <text evidence="11">Part of the ABC transporter complex NodIJ involved in the export of the nodulation factors (Nod factors), the bacterial signal molecules that induce symbiosis and subsequent nodulation induction. Nod factors are LCO (lipo-chitin oligosaccharide), a modified beta-1,4-linked N-acetylglucosamine oligosaccharide. This subunit encodes the transporter.</text>
</comment>
<feature type="transmembrane region" description="Helical" evidence="12">
    <location>
        <begin position="230"/>
        <end position="250"/>
    </location>
</feature>
<feature type="domain" description="ABC transmembrane type-2" evidence="13">
    <location>
        <begin position="30"/>
        <end position="257"/>
    </location>
</feature>
<dbReference type="InterPro" id="IPR051784">
    <property type="entry name" value="Nod_factor_ABC_transporter"/>
</dbReference>
<proteinExistence type="inferred from homology"/>
<keyword evidence="10 12" id="KW-0472">Membrane</keyword>
<evidence type="ECO:0000256" key="11">
    <source>
        <dbReference type="ARBA" id="ARBA00025119"/>
    </source>
</evidence>
<comment type="subunit">
    <text evidence="3">The complex is composed of two ATP-binding proteins (NodI) and two transmembrane proteins (NodJ).</text>
</comment>
<feature type="transmembrane region" description="Helical" evidence="12">
    <location>
        <begin position="115"/>
        <end position="137"/>
    </location>
</feature>
<dbReference type="Pfam" id="PF01061">
    <property type="entry name" value="ABC2_membrane"/>
    <property type="match status" value="1"/>
</dbReference>
<dbReference type="NCBIfam" id="TIGR01291">
    <property type="entry name" value="nodJ"/>
    <property type="match status" value="1"/>
</dbReference>
<keyword evidence="4 12" id="KW-0813">Transport</keyword>
<dbReference type="InterPro" id="IPR000412">
    <property type="entry name" value="ABC_2_transport"/>
</dbReference>
<comment type="subcellular location">
    <subcellularLocation>
        <location evidence="1 12">Cell inner membrane</location>
        <topology evidence="1 12">Multi-pass membrane protein</topology>
    </subcellularLocation>
</comment>
<evidence type="ECO:0000259" key="13">
    <source>
        <dbReference type="PROSITE" id="PS51012"/>
    </source>
</evidence>
<evidence type="ECO:0000256" key="5">
    <source>
        <dbReference type="ARBA" id="ARBA00022458"/>
    </source>
</evidence>
<dbReference type="Proteomes" id="UP000463939">
    <property type="component" value="Chromosome"/>
</dbReference>
<dbReference type="EMBL" id="AP021881">
    <property type="protein sequence ID" value="BBP02389.1"/>
    <property type="molecule type" value="Genomic_DNA"/>
</dbReference>
<evidence type="ECO:0000256" key="6">
    <source>
        <dbReference type="ARBA" id="ARBA00022475"/>
    </source>
</evidence>
<dbReference type="InterPro" id="IPR005981">
    <property type="entry name" value="ABC_transptNodJ"/>
</dbReference>
<keyword evidence="5" id="KW-0536">Nodulation</keyword>